<keyword evidence="2" id="KW-0472">Membrane</keyword>
<dbReference type="Pfam" id="PF00534">
    <property type="entry name" value="Glycos_transf_1"/>
    <property type="match status" value="1"/>
</dbReference>
<dbReference type="GO" id="GO:0004377">
    <property type="term" value="F:GDP-Man:Man(3)GlcNAc(2)-PP-Dol alpha-1,2-mannosyltransferase activity"/>
    <property type="evidence" value="ECO:0007669"/>
    <property type="project" value="InterPro"/>
</dbReference>
<reference evidence="5" key="1">
    <citation type="submission" date="2021-01" db="EMBL/GenBank/DDBJ databases">
        <authorList>
            <person name="Corre E."/>
            <person name="Pelletier E."/>
            <person name="Niang G."/>
            <person name="Scheremetjew M."/>
            <person name="Finn R."/>
            <person name="Kale V."/>
            <person name="Holt S."/>
            <person name="Cochrane G."/>
            <person name="Meng A."/>
            <person name="Brown T."/>
            <person name="Cohen L."/>
        </authorList>
    </citation>
    <scope>NUCLEOTIDE SEQUENCE</scope>
    <source>
        <strain evidence="5">CCMP1897</strain>
    </source>
</reference>
<evidence type="ECO:0000259" key="3">
    <source>
        <dbReference type="Pfam" id="PF00534"/>
    </source>
</evidence>
<dbReference type="InterPro" id="IPR038013">
    <property type="entry name" value="ALG11"/>
</dbReference>
<feature type="domain" description="DUF5672" evidence="4">
    <location>
        <begin position="584"/>
        <end position="719"/>
    </location>
</feature>
<dbReference type="SUPFAM" id="SSF53756">
    <property type="entry name" value="UDP-Glycosyltransferase/glycogen phosphorylase"/>
    <property type="match status" value="1"/>
</dbReference>
<dbReference type="InterPro" id="IPR043729">
    <property type="entry name" value="DUF5672"/>
</dbReference>
<organism evidence="5">
    <name type="scientific">Picocystis salinarum</name>
    <dbReference type="NCBI Taxonomy" id="88271"/>
    <lineage>
        <taxon>Eukaryota</taxon>
        <taxon>Viridiplantae</taxon>
        <taxon>Chlorophyta</taxon>
        <taxon>Picocystophyceae</taxon>
        <taxon>Picocystales</taxon>
        <taxon>Picocystaceae</taxon>
        <taxon>Picocystis</taxon>
    </lineage>
</organism>
<dbReference type="GO" id="GO:0016020">
    <property type="term" value="C:membrane"/>
    <property type="evidence" value="ECO:0007669"/>
    <property type="project" value="TreeGrafter"/>
</dbReference>
<dbReference type="AlphaFoldDB" id="A0A7S3UAK5"/>
<dbReference type="InterPro" id="IPR001296">
    <property type="entry name" value="Glyco_trans_1"/>
</dbReference>
<name>A0A7S3UAK5_9CHLO</name>
<sequence length="774" mass="88171">MIDEAGERAKKMKPRGFRQKLLLVVQKGPTEVRQAALFTVLLSFLTKKIRRYPQRSTLCIFLFAALSFLFLSRLPKSLHNYSDAMMESRIRPTKKELCDNSGKIWDGMARSAGRQSRNSPGKAALYTPYNIVPGGGERYLLSAAAVFQKMNYHVALLTTLQNVCKTKRMLLNVADALNVPLSPSRLSYDRVSHITAYTKKLAYQYDVFFLLGNEKFPRIPGVGAVNLYMCQFPFDLQRAMTKQELHAFTTYDSVIVNSKYTYRHYNLYAQPAFWQAREKNLLTPLVSLLYPPVTDTATIVQKPVQFERKGIVMIGRIFKGRQNKGYLSALYMLHELSKCVQGGVELQIVGSLMPGHAEHYRELQALIAKLGLKAKIHIDAPPNELADVLATSLVQWHLTGVDAPTEDPASEEHFGVSVVEGMQAGVIPVVINKGGLTEIVQNGSSGFVGTTKTEIVGLTCRLFHMRTDRLLHIGKEARKVAETFAFTNFQTSLSVIVKRAFLSKPFRHLIMRTSHIVHEGKYHQPANSTKLALIIEDRQHFAFEYVVKNALYHLGKDWGLVVLHTNTNDKYVHHALSTIKNANFQHLDVDFFSIDMLNRYMKSKRFWSFNAEKILVFQTDSLFIHGNISKFIKYDFIGAPWHLRNERWSKMYDIIPTGVGNGGLSLRSTAAMREIAGRYSQYSPLSENEDMFFVTHMQNASSYKLPSRRTAYQFAREVPCADIDRKIDDEMKEGLSAKRKGPMALHATWYYMSSKYYRSKLLRYLELSLCSSRH</sequence>
<dbReference type="PANTHER" id="PTHR45919:SF1">
    <property type="entry name" value="GDP-MAN:MAN(3)GLCNAC(2)-PP-DOL ALPHA-1,2-MANNOSYLTRANSFERASE"/>
    <property type="match status" value="1"/>
</dbReference>
<dbReference type="EMBL" id="HBIS01002448">
    <property type="protein sequence ID" value="CAE0608363.1"/>
    <property type="molecule type" value="Transcribed_RNA"/>
</dbReference>
<dbReference type="Pfam" id="PF18922">
    <property type="entry name" value="DUF5672"/>
    <property type="match status" value="1"/>
</dbReference>
<keyword evidence="1" id="KW-0328">Glycosyltransferase</keyword>
<keyword evidence="2" id="KW-0812">Transmembrane</keyword>
<protein>
    <recommendedName>
        <fullName evidence="6">DUF5672 domain-containing protein</fullName>
    </recommendedName>
</protein>
<feature type="domain" description="Glycosyl transferase family 1" evidence="3">
    <location>
        <begin position="307"/>
        <end position="455"/>
    </location>
</feature>
<gene>
    <name evidence="5" type="ORF">PSAL00342_LOCUS2180</name>
</gene>
<feature type="transmembrane region" description="Helical" evidence="2">
    <location>
        <begin position="57"/>
        <end position="75"/>
    </location>
</feature>
<keyword evidence="1" id="KW-0808">Transferase</keyword>
<evidence type="ECO:0000313" key="5">
    <source>
        <dbReference type="EMBL" id="CAE0608363.1"/>
    </source>
</evidence>
<dbReference type="GO" id="GO:0006487">
    <property type="term" value="P:protein N-linked glycosylation"/>
    <property type="evidence" value="ECO:0007669"/>
    <property type="project" value="TreeGrafter"/>
</dbReference>
<evidence type="ECO:0000256" key="1">
    <source>
        <dbReference type="ARBA" id="ARBA00022676"/>
    </source>
</evidence>
<evidence type="ECO:0008006" key="6">
    <source>
        <dbReference type="Google" id="ProtNLM"/>
    </source>
</evidence>
<proteinExistence type="predicted"/>
<dbReference type="Gene3D" id="3.40.50.2000">
    <property type="entry name" value="Glycogen Phosphorylase B"/>
    <property type="match status" value="1"/>
</dbReference>
<evidence type="ECO:0000259" key="4">
    <source>
        <dbReference type="Pfam" id="PF18922"/>
    </source>
</evidence>
<evidence type="ECO:0000256" key="2">
    <source>
        <dbReference type="SAM" id="Phobius"/>
    </source>
</evidence>
<dbReference type="PANTHER" id="PTHR45919">
    <property type="entry name" value="GDP-MAN:MAN(3)GLCNAC(2)-PP-DOL ALPHA-1,2-MANNOSYLTRANSFERASE"/>
    <property type="match status" value="1"/>
</dbReference>
<keyword evidence="2" id="KW-1133">Transmembrane helix</keyword>
<accession>A0A7S3UAK5</accession>